<protein>
    <submittedName>
        <fullName evidence="2">Uncharacterized protein</fullName>
    </submittedName>
</protein>
<organism evidence="2 3">
    <name type="scientific">Entomortierella chlamydospora</name>
    <dbReference type="NCBI Taxonomy" id="101097"/>
    <lineage>
        <taxon>Eukaryota</taxon>
        <taxon>Fungi</taxon>
        <taxon>Fungi incertae sedis</taxon>
        <taxon>Mucoromycota</taxon>
        <taxon>Mortierellomycotina</taxon>
        <taxon>Mortierellomycetes</taxon>
        <taxon>Mortierellales</taxon>
        <taxon>Mortierellaceae</taxon>
        <taxon>Entomortierella</taxon>
    </lineage>
</organism>
<feature type="compositionally biased region" description="Low complexity" evidence="1">
    <location>
        <begin position="329"/>
        <end position="340"/>
    </location>
</feature>
<keyword evidence="3" id="KW-1185">Reference proteome</keyword>
<feature type="compositionally biased region" description="Polar residues" evidence="1">
    <location>
        <begin position="125"/>
        <end position="143"/>
    </location>
</feature>
<evidence type="ECO:0000313" key="2">
    <source>
        <dbReference type="EMBL" id="KAG0013473.1"/>
    </source>
</evidence>
<feature type="region of interest" description="Disordered" evidence="1">
    <location>
        <begin position="513"/>
        <end position="547"/>
    </location>
</feature>
<gene>
    <name evidence="2" type="ORF">BGZ80_011053</name>
</gene>
<feature type="compositionally biased region" description="Low complexity" evidence="1">
    <location>
        <begin position="101"/>
        <end position="124"/>
    </location>
</feature>
<feature type="compositionally biased region" description="Polar residues" evidence="1">
    <location>
        <begin position="793"/>
        <end position="808"/>
    </location>
</feature>
<feature type="compositionally biased region" description="Basic residues" evidence="1">
    <location>
        <begin position="521"/>
        <end position="530"/>
    </location>
</feature>
<dbReference type="AlphaFoldDB" id="A0A9P6MUN9"/>
<feature type="compositionally biased region" description="Polar residues" evidence="1">
    <location>
        <begin position="361"/>
        <end position="384"/>
    </location>
</feature>
<evidence type="ECO:0000256" key="1">
    <source>
        <dbReference type="SAM" id="MobiDB-lite"/>
    </source>
</evidence>
<feature type="region of interest" description="Disordered" evidence="1">
    <location>
        <begin position="777"/>
        <end position="820"/>
    </location>
</feature>
<feature type="compositionally biased region" description="Low complexity" evidence="1">
    <location>
        <begin position="255"/>
        <end position="271"/>
    </location>
</feature>
<accession>A0A9P6MUN9</accession>
<feature type="compositionally biased region" description="Pro residues" evidence="1">
    <location>
        <begin position="810"/>
        <end position="820"/>
    </location>
</feature>
<evidence type="ECO:0000313" key="3">
    <source>
        <dbReference type="Proteomes" id="UP000703661"/>
    </source>
</evidence>
<feature type="region of interest" description="Disordered" evidence="1">
    <location>
        <begin position="1"/>
        <end position="385"/>
    </location>
</feature>
<feature type="region of interest" description="Disordered" evidence="1">
    <location>
        <begin position="611"/>
        <end position="641"/>
    </location>
</feature>
<feature type="compositionally biased region" description="Basic and acidic residues" evidence="1">
    <location>
        <begin position="345"/>
        <end position="360"/>
    </location>
</feature>
<feature type="compositionally biased region" description="Polar residues" evidence="1">
    <location>
        <begin position="307"/>
        <end position="328"/>
    </location>
</feature>
<dbReference type="Proteomes" id="UP000703661">
    <property type="component" value="Unassembled WGS sequence"/>
</dbReference>
<dbReference type="EMBL" id="JAAAID010000841">
    <property type="protein sequence ID" value="KAG0013473.1"/>
    <property type="molecule type" value="Genomic_DNA"/>
</dbReference>
<feature type="compositionally biased region" description="Polar residues" evidence="1">
    <location>
        <begin position="70"/>
        <end position="87"/>
    </location>
</feature>
<feature type="compositionally biased region" description="Polar residues" evidence="1">
    <location>
        <begin position="229"/>
        <end position="249"/>
    </location>
</feature>
<sequence length="876" mass="94546">MASTKAPVRGRSPNTLAPTPSIPTTTTTARSLTFPPSDCSSSSSIGGGGCSNIPIGSLIRESKLRRPSLPNMSVSTSHIPIQKSTVDNKNDALLSVSHIARPSSSRSNTPSSSPSSRLVSNSRLGDQSRSPSALSLAGSNLPSQIAKPVSRTPKPTAIKPPSIVTKPSAMTIPSTTQKVSSLPPIVPPSNPSSVKTRSTSPSSNTTSLSTSVTSPHPSSPSSPSSITSHKNQPNTGIDSACYMTNSGSYESLIVSSPSSASSTPTIASAPTMEGLTSLSTAVGSETSVIEGNQRKPISRRPSDANPCVTSSEPMAPSTSPSTLKSVNLSSTSKVTTTITIPNEPSHPKNEELSPQDRRESISSSEATTLCTTSPEIKPHSTTGDSVVRCQCPPPLEFPENVKLEMKREELEHRQRESELYSKIIELQIENANLKGDKETLCRVVSHRDKMLMEVRVQLQAMEYFCRENDIKVDIEMCPDEVIQNWSFKESDEVYQRILITTQDLLRTASKCLEENTSRTSSRQRQRRRSNRSSSTNTTASARSYRSDASVGKDGVLVKETSRPGTLKLDIESLLRSEQELIGNKSTVNHSNLADINAGIIGDDGRRALDAGNHRPTFFRAGDEDGSSDDEDDGGDDSQESEFEELGEDMIKYVQLQPSMGPPRRKSRSPSFSRMTAMSPYCGSYVGTPDMSSSAMMKDYFTRFHTHDQASQATPVGLGLGIGMPSISRSPERISMDSFPAPPAVALPPIPTPQYSPRLPLSSYGARSPFSKCTSPGFISGSPLPMDGSKRNSVRSIRSTRSNCSVTRSTPTPPPPMIPLPPLPTYRTIQAKHELVESKRPSRSRISSQDHLLGRKTNGKLLARDLMHQGHQRRTSV</sequence>
<feature type="compositionally biased region" description="Low complexity" evidence="1">
    <location>
        <begin position="191"/>
        <end position="228"/>
    </location>
</feature>
<reference evidence="2" key="1">
    <citation type="journal article" date="2020" name="Fungal Divers.">
        <title>Resolving the Mortierellaceae phylogeny through synthesis of multi-gene phylogenetics and phylogenomics.</title>
        <authorList>
            <person name="Vandepol N."/>
            <person name="Liber J."/>
            <person name="Desiro A."/>
            <person name="Na H."/>
            <person name="Kennedy M."/>
            <person name="Barry K."/>
            <person name="Grigoriev I.V."/>
            <person name="Miller A.N."/>
            <person name="O'Donnell K."/>
            <person name="Stajich J.E."/>
            <person name="Bonito G."/>
        </authorList>
    </citation>
    <scope>NUCLEOTIDE SEQUENCE</scope>
    <source>
        <strain evidence="2">NRRL 2769</strain>
    </source>
</reference>
<proteinExistence type="predicted"/>
<feature type="region of interest" description="Disordered" evidence="1">
    <location>
        <begin position="836"/>
        <end position="876"/>
    </location>
</feature>
<feature type="compositionally biased region" description="Low complexity" evidence="1">
    <location>
        <begin position="15"/>
        <end position="44"/>
    </location>
</feature>
<comment type="caution">
    <text evidence="2">The sequence shown here is derived from an EMBL/GenBank/DDBJ whole genome shotgun (WGS) entry which is preliminary data.</text>
</comment>
<feature type="compositionally biased region" description="Acidic residues" evidence="1">
    <location>
        <begin position="623"/>
        <end position="641"/>
    </location>
</feature>
<feature type="compositionally biased region" description="Polar residues" evidence="1">
    <location>
        <begin position="274"/>
        <end position="290"/>
    </location>
</feature>
<feature type="compositionally biased region" description="Low complexity" evidence="1">
    <location>
        <begin position="531"/>
        <end position="543"/>
    </location>
</feature>
<name>A0A9P6MUN9_9FUNG</name>